<sequence length="64" mass="7471">MQAQETQSLMQPILVLLSDAFFYLIVIYAVVIIGGYALVVLKRHLEVIKEQKIMHDRHNDSHHR</sequence>
<keyword evidence="1" id="KW-1133">Transmembrane helix</keyword>
<reference evidence="2 3" key="1">
    <citation type="submission" date="2019-07" db="EMBL/GenBank/DDBJ databases">
        <title>Whole genome shotgun sequence of Vibrio superstes NBRC 103154.</title>
        <authorList>
            <person name="Hosoyama A."/>
            <person name="Uohara A."/>
            <person name="Ohji S."/>
            <person name="Ichikawa N."/>
        </authorList>
    </citation>
    <scope>NUCLEOTIDE SEQUENCE [LARGE SCALE GENOMIC DNA]</scope>
    <source>
        <strain evidence="2 3">NBRC 103154</strain>
    </source>
</reference>
<dbReference type="EMBL" id="BJXK01000015">
    <property type="protein sequence ID" value="GEM80890.1"/>
    <property type="molecule type" value="Genomic_DNA"/>
</dbReference>
<accession>A0A511QU67</accession>
<keyword evidence="1" id="KW-0812">Transmembrane</keyword>
<evidence type="ECO:0000313" key="2">
    <source>
        <dbReference type="EMBL" id="GEM80890.1"/>
    </source>
</evidence>
<proteinExistence type="predicted"/>
<protein>
    <submittedName>
        <fullName evidence="2">Uncharacterized protein</fullName>
    </submittedName>
</protein>
<comment type="caution">
    <text evidence="2">The sequence shown here is derived from an EMBL/GenBank/DDBJ whole genome shotgun (WGS) entry which is preliminary data.</text>
</comment>
<evidence type="ECO:0000256" key="1">
    <source>
        <dbReference type="SAM" id="Phobius"/>
    </source>
</evidence>
<keyword evidence="1" id="KW-0472">Membrane</keyword>
<name>A0A511QU67_9VIBR</name>
<organism evidence="2 3">
    <name type="scientific">Vibrio superstes NBRC 103154</name>
    <dbReference type="NCBI Taxonomy" id="1219062"/>
    <lineage>
        <taxon>Bacteria</taxon>
        <taxon>Pseudomonadati</taxon>
        <taxon>Pseudomonadota</taxon>
        <taxon>Gammaproteobacteria</taxon>
        <taxon>Vibrionales</taxon>
        <taxon>Vibrionaceae</taxon>
        <taxon>Vibrio</taxon>
    </lineage>
</organism>
<gene>
    <name evidence="2" type="ORF">VSU01S_31350</name>
</gene>
<dbReference type="AlphaFoldDB" id="A0A511QU67"/>
<evidence type="ECO:0000313" key="3">
    <source>
        <dbReference type="Proteomes" id="UP000321113"/>
    </source>
</evidence>
<dbReference type="RefSeq" id="WP_119011363.1">
    <property type="nucleotide sequence ID" value="NZ_BJXK01000015.1"/>
</dbReference>
<dbReference type="Proteomes" id="UP000321113">
    <property type="component" value="Unassembled WGS sequence"/>
</dbReference>
<keyword evidence="3" id="KW-1185">Reference proteome</keyword>
<feature type="transmembrane region" description="Helical" evidence="1">
    <location>
        <begin position="20"/>
        <end position="41"/>
    </location>
</feature>